<proteinExistence type="inferred from homology"/>
<feature type="domain" description="HipA N-terminal subdomain 1" evidence="5">
    <location>
        <begin position="9"/>
        <end position="102"/>
    </location>
</feature>
<evidence type="ECO:0000259" key="5">
    <source>
        <dbReference type="Pfam" id="PF13657"/>
    </source>
</evidence>
<reference evidence="6 7" key="1">
    <citation type="submission" date="2020-05" db="EMBL/GenBank/DDBJ databases">
        <title>Aquincola sp. isolate from soil.</title>
        <authorList>
            <person name="Han J."/>
            <person name="Kim D.-U."/>
        </authorList>
    </citation>
    <scope>NUCLEOTIDE SEQUENCE [LARGE SCALE GENOMIC DNA]</scope>
    <source>
        <strain evidence="6 7">S2</strain>
    </source>
</reference>
<gene>
    <name evidence="6" type="ORF">HLB44_25145</name>
</gene>
<dbReference type="Pfam" id="PF07804">
    <property type="entry name" value="HipA_C"/>
    <property type="match status" value="1"/>
</dbReference>
<accession>A0ABX2EP29</accession>
<dbReference type="InterPro" id="IPR012893">
    <property type="entry name" value="HipA-like_C"/>
</dbReference>
<keyword evidence="2" id="KW-0808">Transferase</keyword>
<evidence type="ECO:0000313" key="6">
    <source>
        <dbReference type="EMBL" id="NRF70300.1"/>
    </source>
</evidence>
<dbReference type="NCBIfam" id="TIGR03071">
    <property type="entry name" value="couple_hipA"/>
    <property type="match status" value="1"/>
</dbReference>
<name>A0ABX2EP29_9BURK</name>
<dbReference type="RefSeq" id="WP_173129057.1">
    <property type="nucleotide sequence ID" value="NZ_JABRWJ010000008.1"/>
</dbReference>
<protein>
    <submittedName>
        <fullName evidence="6">Type II toxin-antitoxin system HipA family toxin</fullName>
    </submittedName>
</protein>
<evidence type="ECO:0000256" key="2">
    <source>
        <dbReference type="ARBA" id="ARBA00022679"/>
    </source>
</evidence>
<dbReference type="Proteomes" id="UP000737171">
    <property type="component" value="Unassembled WGS sequence"/>
</dbReference>
<dbReference type="PANTHER" id="PTHR37419:SF1">
    <property type="entry name" value="SERINE_THREONINE-PROTEIN KINASE TOXIN HIPA"/>
    <property type="match status" value="1"/>
</dbReference>
<dbReference type="Gene3D" id="1.10.1070.20">
    <property type="match status" value="1"/>
</dbReference>
<organism evidence="6 7">
    <name type="scientific">Pseudaquabacterium terrae</name>
    <dbReference type="NCBI Taxonomy" id="2732868"/>
    <lineage>
        <taxon>Bacteria</taxon>
        <taxon>Pseudomonadati</taxon>
        <taxon>Pseudomonadota</taxon>
        <taxon>Betaproteobacteria</taxon>
        <taxon>Burkholderiales</taxon>
        <taxon>Sphaerotilaceae</taxon>
        <taxon>Pseudaquabacterium</taxon>
    </lineage>
</organism>
<comment type="similarity">
    <text evidence="1">Belongs to the HipA Ser/Thr kinase family.</text>
</comment>
<keyword evidence="3" id="KW-0418">Kinase</keyword>
<dbReference type="InterPro" id="IPR017508">
    <property type="entry name" value="HipA_N1"/>
</dbReference>
<keyword evidence="7" id="KW-1185">Reference proteome</keyword>
<feature type="domain" description="HipA-like C-terminal" evidence="4">
    <location>
        <begin position="142"/>
        <end position="372"/>
    </location>
</feature>
<evidence type="ECO:0000256" key="1">
    <source>
        <dbReference type="ARBA" id="ARBA00010164"/>
    </source>
</evidence>
<dbReference type="PANTHER" id="PTHR37419">
    <property type="entry name" value="SERINE/THREONINE-PROTEIN KINASE TOXIN HIPA"/>
    <property type="match status" value="1"/>
</dbReference>
<comment type="caution">
    <text evidence="6">The sequence shown here is derived from an EMBL/GenBank/DDBJ whole genome shotgun (WGS) entry which is preliminary data.</text>
</comment>
<dbReference type="Pfam" id="PF13657">
    <property type="entry name" value="Couple_hipA"/>
    <property type="match status" value="1"/>
</dbReference>
<evidence type="ECO:0000313" key="7">
    <source>
        <dbReference type="Proteomes" id="UP000737171"/>
    </source>
</evidence>
<dbReference type="EMBL" id="JABRWJ010000008">
    <property type="protein sequence ID" value="NRF70300.1"/>
    <property type="molecule type" value="Genomic_DNA"/>
</dbReference>
<dbReference type="InterPro" id="IPR052028">
    <property type="entry name" value="HipA_Ser/Thr_kinase"/>
</dbReference>
<evidence type="ECO:0000256" key="3">
    <source>
        <dbReference type="ARBA" id="ARBA00022777"/>
    </source>
</evidence>
<evidence type="ECO:0000259" key="4">
    <source>
        <dbReference type="Pfam" id="PF07804"/>
    </source>
</evidence>
<sequence length="407" mass="44581">MLPERIARLRVSSANTPVGELIKHSVYSFRYAEGVPARQAVSLFMPPEAIEFSDGELFPAMDMNLPEGYLFQRIHERFRKSGITKMHLLALMGDNGIGRVGYALDDRPARATAAVDRQQLLRSSAGAVFEDLVDAYLGSSIGVAGVQPKLMLPSRTSVPIPDLIVKAEGADYPRLAANEFLCLSAAAAAGIAVPRFELNDDASLLLIDRFDLGGDGPVHRLGFEDIAALMGLRVHDRLSNRKYHGSYEAVAEAIRLTGGDRVIQNLQRLFEQVALSIMVRNGDAHLKNFGLLYDDPAHPWLSPLFDVVTTAIYRYERPGGFLAEDRTLALRLRRGDRSRAYPDTEALLGFGRAVCQVAHPQQVIERIADAMSATLHAARGDARVAAGLVDDLRAQWDIGLAYARHGA</sequence>